<feature type="domain" description="Sialidase" evidence="2">
    <location>
        <begin position="98"/>
        <end position="237"/>
    </location>
</feature>
<dbReference type="OrthoDB" id="10474809at2759"/>
<dbReference type="Gene3D" id="2.120.10.10">
    <property type="match status" value="1"/>
</dbReference>
<reference evidence="3 4" key="1">
    <citation type="journal article" date="2012" name="BMC Genomics">
        <title>Comparative genomic analysis of human infective Trypanosoma cruzi lineages with the bat-restricted subspecies T. cruzi marinkellei.</title>
        <authorList>
            <person name="Franzen O."/>
            <person name="Talavera-Lopez C."/>
            <person name="Ochaya S."/>
            <person name="Butler C.E."/>
            <person name="Messenger L.A."/>
            <person name="Lewis M.D."/>
            <person name="Llewellyn M.S."/>
            <person name="Marinkelle C.J."/>
            <person name="Tyler K.M."/>
            <person name="Miles M.A."/>
            <person name="Andersson B."/>
        </authorList>
    </citation>
    <scope>NUCLEOTIDE SEQUENCE [LARGE SCALE GENOMIC DNA]</scope>
    <source>
        <strain evidence="3 4">B7</strain>
    </source>
</reference>
<dbReference type="InterPro" id="IPR036278">
    <property type="entry name" value="Sialidase_sf"/>
</dbReference>
<comment type="caution">
    <text evidence="3">The sequence shown here is derived from an EMBL/GenBank/DDBJ whole genome shotgun (WGS) entry which is preliminary data.</text>
</comment>
<evidence type="ECO:0000256" key="1">
    <source>
        <dbReference type="SAM" id="MobiDB-lite"/>
    </source>
</evidence>
<name>K2MP32_TRYCR</name>
<accession>K2MP32</accession>
<evidence type="ECO:0000313" key="3">
    <source>
        <dbReference type="EMBL" id="EKF27409.1"/>
    </source>
</evidence>
<sequence length="255" mass="28372">MLSRVAAVTAPRTHNRRRMTGSSGRRREGRESERQRPNMSRHLFYSAVLLFLVAMTMCCNTGQAEDVRGSHLCQESSTKHMFEWRDTTDKEAVGLLRVPSLVEMNGDVFAVAQAQCTRIGEECQFTGIASGFLDLGGGRPKEELVASKMKTQVLEKCPFATWECPLHTTTHRGTESLIGVHLSRPTTVVKGSDIYMLAGNYIWIYGGNDKVSPERQWGILLVKGNFSEEDESKKESIGMKLTLSRGLLMASGRTP</sequence>
<evidence type="ECO:0000259" key="2">
    <source>
        <dbReference type="Pfam" id="PF13859"/>
    </source>
</evidence>
<dbReference type="InterPro" id="IPR011040">
    <property type="entry name" value="Sialidase"/>
</dbReference>
<gene>
    <name evidence="3" type="ORF">MOQ_008871</name>
</gene>
<dbReference type="AlphaFoldDB" id="K2MP32"/>
<organism evidence="3 4">
    <name type="scientific">Trypanosoma cruzi marinkellei</name>
    <dbReference type="NCBI Taxonomy" id="85056"/>
    <lineage>
        <taxon>Eukaryota</taxon>
        <taxon>Discoba</taxon>
        <taxon>Euglenozoa</taxon>
        <taxon>Kinetoplastea</taxon>
        <taxon>Metakinetoplastina</taxon>
        <taxon>Trypanosomatida</taxon>
        <taxon>Trypanosomatidae</taxon>
        <taxon>Trypanosoma</taxon>
        <taxon>Schizotrypanum</taxon>
    </lineage>
</organism>
<proteinExistence type="predicted"/>
<dbReference type="Pfam" id="PF13859">
    <property type="entry name" value="BNR_3"/>
    <property type="match status" value="1"/>
</dbReference>
<keyword evidence="4" id="KW-1185">Reference proteome</keyword>
<feature type="region of interest" description="Disordered" evidence="1">
    <location>
        <begin position="1"/>
        <end position="37"/>
    </location>
</feature>
<protein>
    <submittedName>
        <fullName evidence="3">Trans-sialidase, putative</fullName>
    </submittedName>
</protein>
<dbReference type="SUPFAM" id="SSF50939">
    <property type="entry name" value="Sialidases"/>
    <property type="match status" value="1"/>
</dbReference>
<feature type="compositionally biased region" description="Basic and acidic residues" evidence="1">
    <location>
        <begin position="25"/>
        <end position="36"/>
    </location>
</feature>
<dbReference type="Proteomes" id="UP000007350">
    <property type="component" value="Unassembled WGS sequence"/>
</dbReference>
<dbReference type="EMBL" id="AHKC01018304">
    <property type="protein sequence ID" value="EKF27409.1"/>
    <property type="molecule type" value="Genomic_DNA"/>
</dbReference>
<evidence type="ECO:0000313" key="4">
    <source>
        <dbReference type="Proteomes" id="UP000007350"/>
    </source>
</evidence>